<reference evidence="3" key="1">
    <citation type="journal article" date="2019" name="Int. J. Syst. Evol. Microbiol.">
        <title>The Global Catalogue of Microorganisms (GCM) 10K type strain sequencing project: providing services to taxonomists for standard genome sequencing and annotation.</title>
        <authorList>
            <consortium name="The Broad Institute Genomics Platform"/>
            <consortium name="The Broad Institute Genome Sequencing Center for Infectious Disease"/>
            <person name="Wu L."/>
            <person name="Ma J."/>
        </authorList>
    </citation>
    <scope>NUCLEOTIDE SEQUENCE [LARGE SCALE GENOMIC DNA]</scope>
    <source>
        <strain evidence="3">CECT 8288</strain>
    </source>
</reference>
<dbReference type="PANTHER" id="PTHR43441:SF11">
    <property type="entry name" value="RIBOSOMAL-PROTEIN-SERINE ACETYLTRANSFERASE"/>
    <property type="match status" value="1"/>
</dbReference>
<dbReference type="EC" id="2.3.-.-" evidence="2"/>
<evidence type="ECO:0000313" key="3">
    <source>
        <dbReference type="Proteomes" id="UP001595710"/>
    </source>
</evidence>
<dbReference type="Proteomes" id="UP001595710">
    <property type="component" value="Unassembled WGS sequence"/>
</dbReference>
<dbReference type="Pfam" id="PF13302">
    <property type="entry name" value="Acetyltransf_3"/>
    <property type="match status" value="1"/>
</dbReference>
<dbReference type="RefSeq" id="WP_290282271.1">
    <property type="nucleotide sequence ID" value="NZ_JAUFQI010000001.1"/>
</dbReference>
<dbReference type="GO" id="GO:0016746">
    <property type="term" value="F:acyltransferase activity"/>
    <property type="evidence" value="ECO:0007669"/>
    <property type="project" value="UniProtKB-KW"/>
</dbReference>
<name>A0ABV7WTL9_9GAMM</name>
<organism evidence="2 3">
    <name type="scientific">Reinekea marina</name>
    <dbReference type="NCBI Taxonomy" id="1310421"/>
    <lineage>
        <taxon>Bacteria</taxon>
        <taxon>Pseudomonadati</taxon>
        <taxon>Pseudomonadota</taxon>
        <taxon>Gammaproteobacteria</taxon>
        <taxon>Oceanospirillales</taxon>
        <taxon>Saccharospirillaceae</taxon>
        <taxon>Reinekea</taxon>
    </lineage>
</organism>
<dbReference type="Gene3D" id="3.40.630.30">
    <property type="match status" value="1"/>
</dbReference>
<keyword evidence="3" id="KW-1185">Reference proteome</keyword>
<dbReference type="InterPro" id="IPR000182">
    <property type="entry name" value="GNAT_dom"/>
</dbReference>
<gene>
    <name evidence="2" type="ORF">ACFOND_13495</name>
</gene>
<dbReference type="InterPro" id="IPR051908">
    <property type="entry name" value="Ribosomal_N-acetyltransferase"/>
</dbReference>
<dbReference type="InterPro" id="IPR016181">
    <property type="entry name" value="Acyl_CoA_acyltransferase"/>
</dbReference>
<dbReference type="EMBL" id="JBHRYN010000014">
    <property type="protein sequence ID" value="MFC3702653.1"/>
    <property type="molecule type" value="Genomic_DNA"/>
</dbReference>
<keyword evidence="2" id="KW-0012">Acyltransferase</keyword>
<keyword evidence="2" id="KW-0808">Transferase</keyword>
<dbReference type="PANTHER" id="PTHR43441">
    <property type="entry name" value="RIBOSOMAL-PROTEIN-SERINE ACETYLTRANSFERASE"/>
    <property type="match status" value="1"/>
</dbReference>
<comment type="caution">
    <text evidence="2">The sequence shown here is derived from an EMBL/GenBank/DDBJ whole genome shotgun (WGS) entry which is preliminary data.</text>
</comment>
<dbReference type="SUPFAM" id="SSF55729">
    <property type="entry name" value="Acyl-CoA N-acyltransferases (Nat)"/>
    <property type="match status" value="1"/>
</dbReference>
<feature type="domain" description="N-acetyltransferase" evidence="1">
    <location>
        <begin position="11"/>
        <end position="170"/>
    </location>
</feature>
<accession>A0ABV7WTL9</accession>
<sequence length="180" mass="20786">MTQLKTNISGLTLRYPDPTFAPQLASLIDENRTFLRQWLPWLDFSTRESDSQRFLTDCLNGINNGTQCPMALYLHEELIGMAGFNIINASNHSAEIGYWLSKEHCGHGYMTEGVRAVIQHGFQEYKLNRIVIKAATLNHHSRAIAHRLGFHHEGTLRQAEMLYSRYHDLEQYSLLHSDWL</sequence>
<evidence type="ECO:0000259" key="1">
    <source>
        <dbReference type="PROSITE" id="PS51186"/>
    </source>
</evidence>
<dbReference type="PROSITE" id="PS51186">
    <property type="entry name" value="GNAT"/>
    <property type="match status" value="1"/>
</dbReference>
<proteinExistence type="predicted"/>
<evidence type="ECO:0000313" key="2">
    <source>
        <dbReference type="EMBL" id="MFC3702653.1"/>
    </source>
</evidence>
<protein>
    <submittedName>
        <fullName evidence="2">GNAT family N-acetyltransferase</fullName>
        <ecNumber evidence="2">2.3.-.-</ecNumber>
    </submittedName>
</protein>